<keyword evidence="10" id="KW-0564">Palmitate</keyword>
<feature type="disulfide bond" evidence="22">
    <location>
        <begin position="74"/>
        <end position="321"/>
    </location>
</feature>
<evidence type="ECO:0000259" key="24">
    <source>
        <dbReference type="SMART" id="SM00079"/>
    </source>
</evidence>
<evidence type="ECO:0000256" key="14">
    <source>
        <dbReference type="ARBA" id="ARBA00023257"/>
    </source>
</evidence>
<keyword evidence="8 23" id="KW-0406">Ion transport</keyword>
<keyword evidence="15 23" id="KW-1071">Ligand-gated ion channel</keyword>
<feature type="binding site" evidence="20">
    <location>
        <position position="665"/>
    </location>
    <ligand>
        <name>L-glutamate</name>
        <dbReference type="ChEBI" id="CHEBI:29985"/>
    </ligand>
</feature>
<evidence type="ECO:0000256" key="3">
    <source>
        <dbReference type="ARBA" id="ARBA00022553"/>
    </source>
</evidence>
<evidence type="ECO:0000256" key="21">
    <source>
        <dbReference type="PIRSR" id="PIRSR601508-2"/>
    </source>
</evidence>
<keyword evidence="11 22" id="KW-1015">Disulfide bond</keyword>
<dbReference type="InterPro" id="IPR019594">
    <property type="entry name" value="Glu/Gly-bd"/>
</dbReference>
<evidence type="ECO:0000256" key="10">
    <source>
        <dbReference type="ARBA" id="ARBA00023139"/>
    </source>
</evidence>
<dbReference type="FunFam" id="3.40.190.10:FF:000001">
    <property type="entry name" value="Glutamate receptor ionotropic, kainate 2"/>
    <property type="match status" value="1"/>
</dbReference>
<dbReference type="InterPro" id="IPR001508">
    <property type="entry name" value="Iono_Glu_rcpt_met"/>
</dbReference>
<dbReference type="Gene3D" id="1.10.287.70">
    <property type="match status" value="2"/>
</dbReference>
<reference evidence="26" key="2">
    <citation type="submission" date="2025-08" db="UniProtKB">
        <authorList>
            <consortium name="Ensembl"/>
        </authorList>
    </citation>
    <scope>IDENTIFICATION</scope>
</reference>
<feature type="transmembrane region" description="Helical" evidence="23">
    <location>
        <begin position="615"/>
        <end position="637"/>
    </location>
</feature>
<keyword evidence="7 23" id="KW-0770">Synapse</keyword>
<feature type="site" description="Crucial to convey clamshell closure to channel opening" evidence="21">
    <location>
        <position position="644"/>
    </location>
</feature>
<evidence type="ECO:0000256" key="11">
    <source>
        <dbReference type="ARBA" id="ARBA00023157"/>
    </source>
</evidence>
<dbReference type="GO" id="GO:0045211">
    <property type="term" value="C:postsynaptic membrane"/>
    <property type="evidence" value="ECO:0007669"/>
    <property type="project" value="UniProtKB-SubCell"/>
</dbReference>
<keyword evidence="14 23" id="KW-0628">Postsynaptic cell membrane</keyword>
<comment type="similarity">
    <text evidence="23">Belongs to the glutamate-gated ion channel (TC 1.A.10.1) family.</text>
</comment>
<evidence type="ECO:0000256" key="15">
    <source>
        <dbReference type="ARBA" id="ARBA00023286"/>
    </source>
</evidence>
<dbReference type="AlphaFoldDB" id="A0AAR2J5E4"/>
<evidence type="ECO:0000256" key="16">
    <source>
        <dbReference type="ARBA" id="ARBA00023288"/>
    </source>
</evidence>
<evidence type="ECO:0000313" key="26">
    <source>
        <dbReference type="Ensembl" id="ENSPNAP00000045567.1"/>
    </source>
</evidence>
<feature type="signal peptide" evidence="23">
    <location>
        <begin position="1"/>
        <end position="18"/>
    </location>
</feature>
<feature type="binding site" evidence="20">
    <location>
        <position position="666"/>
    </location>
    <ligand>
        <name>L-glutamate</name>
        <dbReference type="ChEBI" id="CHEBI:29985"/>
    </ligand>
</feature>
<dbReference type="GO" id="GO:0022824">
    <property type="term" value="F:transmitter-gated monoatomic ion channel activity"/>
    <property type="evidence" value="ECO:0007669"/>
    <property type="project" value="UniProtKB-ARBA"/>
</dbReference>
<dbReference type="FunFam" id="3.40.190.10:FF:000666">
    <property type="entry name" value="Glutamate receptor, ionotropic, AMPA 2a"/>
    <property type="match status" value="1"/>
</dbReference>
<dbReference type="SUPFAM" id="SSF53850">
    <property type="entry name" value="Periplasmic binding protein-like II"/>
    <property type="match status" value="1"/>
</dbReference>
<keyword evidence="2 23" id="KW-1003">Cell membrane</keyword>
<sequence>MRRSLALLCTGFLGLCLASSFPSNINIGGLFPTESHEYEVFRFALSHHQDIPKLVPQVDMVKTGNSFSMTYAFCSQFAKGVYAIIGVYDRKTVNMLMSFCGALHVCFVTPSFPIETSNQFVIQLRPELQDALVGVIEHYKWSKFVYIYSSDSGLTVLQKVLDTAAERNWLVTSVNVETMTEASFLKVFQDLDKRKEGQIIIDCELERLTSILKKIVELGKNVKSYHYILANLGFLDIDLTEFKKGEANVTGFQLVNYDDPNVSRIVQQWMDFDNKDPKVPKRGLKYTGALTYDGVKVMSTAFQNLRRQRIDISRRGNAGECLANPPAPWGQGIDIQRALQQVRIEGLTGHIQFNEKGRRTNYTVSVMELKPTGPKKVGYWNEDEKFVSTAAFTPGSNETYGFHNRTYIVTTILESPYVMLKKNHEQLVGNDKYEGYCVELAAEIAKHVGYQYKLKIVSDGKYGARDPETKMWNGMVGELVYGKADIAVAPLTITLVREEVIDFSKPFMSLGISIMIKKPTKSKPGVFSFLDPLAYEIWMCIVFAYIGVSVVLFLVSRFSPYEWHAEDYEENAEQSPEQTNEFGIFNSLWFSLGAFMQQGCDISPRSLSGRIVGGVWWFFTLIIISSYTANLAAFLTVERMVSPIESAEDLAKQTEIAYGTLDAGSTKEFFRRSKIAVFEKMWSYMKSADPSVFVKTTDEGVMRVRKSKGKYAYLLESTMNEYIEQRKPCDTMKVGGNLDSKGYGVATPKGSSLRIPINLAVLKHNEQAVLDKLKNKWWYDKGECGSTDSGRKDKTSALSLSNVAGVFYILIGGLGLAMLVALVEFCYKSRTESRRMKVAVPPQQSINDAMRCSTLTRMSGNGSGGENGRIIAHDFPKAVQTLPCMSHTAAMGLGASGM</sequence>
<evidence type="ECO:0000256" key="7">
    <source>
        <dbReference type="ARBA" id="ARBA00023018"/>
    </source>
</evidence>
<evidence type="ECO:0000256" key="9">
    <source>
        <dbReference type="ARBA" id="ARBA00023136"/>
    </source>
</evidence>
<dbReference type="GO" id="GO:0007166">
    <property type="term" value="P:cell surface receptor signaling pathway"/>
    <property type="evidence" value="ECO:0007669"/>
    <property type="project" value="UniProtKB-ARBA"/>
</dbReference>
<keyword evidence="13" id="KW-0325">Glycoprotein</keyword>
<evidence type="ECO:0000256" key="4">
    <source>
        <dbReference type="ARBA" id="ARBA00022692"/>
    </source>
</evidence>
<dbReference type="SUPFAM" id="SSF53822">
    <property type="entry name" value="Periplasmic binding protein-like I"/>
    <property type="match status" value="1"/>
</dbReference>
<keyword evidence="3" id="KW-0597">Phosphoprotein</keyword>
<dbReference type="SMART" id="SM00079">
    <property type="entry name" value="PBPe"/>
    <property type="match status" value="1"/>
</dbReference>
<keyword evidence="6 23" id="KW-1133">Transmembrane helix</keyword>
<feature type="site" description="Interaction with the cone snail toxin Con-ikot-ikot" evidence="21">
    <location>
        <position position="465"/>
    </location>
</feature>
<feature type="domain" description="Ionotropic glutamate receptor L-glutamate and glycine-binding" evidence="25">
    <location>
        <begin position="416"/>
        <end position="481"/>
    </location>
</feature>
<dbReference type="FunFam" id="1.10.287.70:FF:000067">
    <property type="entry name" value="glutamate receptor 2 isoform X1"/>
    <property type="match status" value="1"/>
</dbReference>
<dbReference type="InterPro" id="IPR015683">
    <property type="entry name" value="Ionotropic_Glu_rcpt"/>
</dbReference>
<feature type="transmembrane region" description="Helical" evidence="23">
    <location>
        <begin position="805"/>
        <end position="827"/>
    </location>
</feature>
<reference evidence="26" key="3">
    <citation type="submission" date="2025-09" db="UniProtKB">
        <authorList>
            <consortium name="Ensembl"/>
        </authorList>
    </citation>
    <scope>IDENTIFICATION</scope>
</reference>
<feature type="transmembrane region" description="Helical" evidence="23">
    <location>
        <begin position="533"/>
        <end position="555"/>
    </location>
</feature>
<feature type="disulfide bond" evidence="22">
    <location>
        <begin position="729"/>
        <end position="784"/>
    </location>
</feature>
<proteinExistence type="inferred from homology"/>
<evidence type="ECO:0000256" key="1">
    <source>
        <dbReference type="ARBA" id="ARBA00022448"/>
    </source>
</evidence>
<feature type="site" description="Interaction with the cone snail toxin Con-ikot-ikot" evidence="21">
    <location>
        <position position="763"/>
    </location>
</feature>
<protein>
    <recommendedName>
        <fullName evidence="23">Glutamate receptor</fullName>
    </recommendedName>
</protein>
<dbReference type="Gene3D" id="3.40.50.2300">
    <property type="match status" value="2"/>
</dbReference>
<keyword evidence="1 23" id="KW-0813">Transport</keyword>
<organism evidence="26 27">
    <name type="scientific">Pygocentrus nattereri</name>
    <name type="common">Red-bellied piranha</name>
    <dbReference type="NCBI Taxonomy" id="42514"/>
    <lineage>
        <taxon>Eukaryota</taxon>
        <taxon>Metazoa</taxon>
        <taxon>Chordata</taxon>
        <taxon>Craniata</taxon>
        <taxon>Vertebrata</taxon>
        <taxon>Euteleostomi</taxon>
        <taxon>Actinopterygii</taxon>
        <taxon>Neopterygii</taxon>
        <taxon>Teleostei</taxon>
        <taxon>Ostariophysi</taxon>
        <taxon>Characiformes</taxon>
        <taxon>Characoidei</taxon>
        <taxon>Pygocentrus</taxon>
    </lineage>
</organism>
<dbReference type="CDD" id="cd13729">
    <property type="entry name" value="PBP2_iGluR_AMPA_GluR1"/>
    <property type="match status" value="1"/>
</dbReference>
<evidence type="ECO:0000256" key="20">
    <source>
        <dbReference type="PIRSR" id="PIRSR601508-1"/>
    </source>
</evidence>
<keyword evidence="16" id="KW-0449">Lipoprotein</keyword>
<dbReference type="InterPro" id="IPR028082">
    <property type="entry name" value="Peripla_BP_I"/>
</dbReference>
<feature type="binding site" evidence="20">
    <location>
        <position position="490"/>
    </location>
    <ligand>
        <name>L-glutamate</name>
        <dbReference type="ChEBI" id="CHEBI:29985"/>
    </ligand>
</feature>
<evidence type="ECO:0000313" key="27">
    <source>
        <dbReference type="Proteomes" id="UP001501920"/>
    </source>
</evidence>
<keyword evidence="9 23" id="KW-0472">Membrane</keyword>
<evidence type="ECO:0000259" key="25">
    <source>
        <dbReference type="SMART" id="SM00918"/>
    </source>
</evidence>
<keyword evidence="4 23" id="KW-0812">Transmembrane</keyword>
<dbReference type="Pfam" id="PF10613">
    <property type="entry name" value="Lig_chan-Glu_bd"/>
    <property type="match status" value="1"/>
</dbReference>
<feature type="chain" id="PRO_5043102414" description="Glutamate receptor" evidence="23">
    <location>
        <begin position="19"/>
        <end position="898"/>
    </location>
</feature>
<evidence type="ECO:0000256" key="8">
    <source>
        <dbReference type="ARBA" id="ARBA00023065"/>
    </source>
</evidence>
<dbReference type="SMART" id="SM00918">
    <property type="entry name" value="Lig_chan-Glu_bd"/>
    <property type="match status" value="1"/>
</dbReference>
<keyword evidence="12 23" id="KW-0675">Receptor</keyword>
<dbReference type="Ensembl" id="ENSPNAT00000086206.1">
    <property type="protein sequence ID" value="ENSPNAP00000045567.1"/>
    <property type="gene ID" value="ENSPNAG00000020218.2"/>
</dbReference>
<evidence type="ECO:0000256" key="13">
    <source>
        <dbReference type="ARBA" id="ARBA00023180"/>
    </source>
</evidence>
<dbReference type="FunFam" id="3.40.50.2300:FF:000004">
    <property type="entry name" value="Glutamate receptor, ionotropic, AMPA 2"/>
    <property type="match status" value="1"/>
</dbReference>
<evidence type="ECO:0000256" key="6">
    <source>
        <dbReference type="ARBA" id="ARBA00022989"/>
    </source>
</evidence>
<dbReference type="InterPro" id="IPR001320">
    <property type="entry name" value="Iontro_rcpt_C"/>
</dbReference>
<comment type="catalytic activity">
    <reaction evidence="19">
        <text>Ca(2+)(in) = Ca(2+)(out)</text>
        <dbReference type="Rhea" id="RHEA:29671"/>
        <dbReference type="ChEBI" id="CHEBI:29108"/>
    </reaction>
</comment>
<keyword evidence="5 23" id="KW-0732">Signal</keyword>
<dbReference type="PANTHER" id="PTHR18966">
    <property type="entry name" value="IONOTROPIC GLUTAMATE RECEPTOR"/>
    <property type="match status" value="1"/>
</dbReference>
<feature type="binding site" evidence="20">
    <location>
        <position position="492"/>
    </location>
    <ligand>
        <name>L-glutamate</name>
        <dbReference type="ChEBI" id="CHEBI:29985"/>
    </ligand>
</feature>
<evidence type="ECO:0000256" key="19">
    <source>
        <dbReference type="ARBA" id="ARBA00036634"/>
    </source>
</evidence>
<dbReference type="SUPFAM" id="SSF81324">
    <property type="entry name" value="Voltage-gated potassium channels"/>
    <property type="match status" value="1"/>
</dbReference>
<evidence type="ECO:0000256" key="18">
    <source>
        <dbReference type="ARBA" id="ARBA00034104"/>
    </source>
</evidence>
<dbReference type="GeneTree" id="ENSGT00940000157342"/>
<dbReference type="Proteomes" id="UP001501920">
    <property type="component" value="Chromosome 8"/>
</dbReference>
<keyword evidence="27" id="KW-1185">Reference proteome</keyword>
<feature type="domain" description="Ionotropic glutamate receptor C-terminal" evidence="24">
    <location>
        <begin position="406"/>
        <end position="780"/>
    </location>
</feature>
<keyword evidence="17 23" id="KW-0407">Ion channel</keyword>
<name>A0AAR2J5E4_PYGNA</name>
<feature type="binding site" evidence="20">
    <location>
        <position position="497"/>
    </location>
    <ligand>
        <name>L-glutamate</name>
        <dbReference type="ChEBI" id="CHEBI:29985"/>
    </ligand>
</feature>
<comment type="subcellular location">
    <subcellularLocation>
        <location evidence="18 23">Postsynaptic cell membrane</location>
        <topology evidence="18 23">Multi-pass membrane protein</topology>
    </subcellularLocation>
</comment>
<evidence type="ECO:0000256" key="22">
    <source>
        <dbReference type="PIRSR" id="PIRSR601508-3"/>
    </source>
</evidence>
<dbReference type="PRINTS" id="PR00177">
    <property type="entry name" value="NMDARECEPTOR"/>
</dbReference>
<evidence type="ECO:0000256" key="12">
    <source>
        <dbReference type="ARBA" id="ARBA00023170"/>
    </source>
</evidence>
<feature type="site" description="Interaction with the cone snail toxin Con-ikot-ikot" evidence="21">
    <location>
        <position position="671"/>
    </location>
</feature>
<dbReference type="Gene3D" id="3.40.190.10">
    <property type="entry name" value="Periplasmic binding protein-like II"/>
    <property type="match status" value="2"/>
</dbReference>
<feature type="binding site" evidence="20">
    <location>
        <position position="716"/>
    </location>
    <ligand>
        <name>L-glutamate</name>
        <dbReference type="ChEBI" id="CHEBI:29985"/>
    </ligand>
</feature>
<dbReference type="Pfam" id="PF01094">
    <property type="entry name" value="ANF_receptor"/>
    <property type="match status" value="1"/>
</dbReference>
<dbReference type="Pfam" id="PF00060">
    <property type="entry name" value="Lig_chan"/>
    <property type="match status" value="1"/>
</dbReference>
<reference evidence="26 27" key="1">
    <citation type="submission" date="2020-10" db="EMBL/GenBank/DDBJ databases">
        <title>Pygocentrus nattereri (red-bellied piranha) genome, fPygNat1, primary haplotype.</title>
        <authorList>
            <person name="Myers G."/>
            <person name="Meyer A."/>
            <person name="Karagic N."/>
            <person name="Pippel M."/>
            <person name="Winkler S."/>
            <person name="Tracey A."/>
            <person name="Wood J."/>
            <person name="Formenti G."/>
            <person name="Howe K."/>
            <person name="Fedrigo O."/>
            <person name="Jarvis E.D."/>
        </authorList>
    </citation>
    <scope>NUCLEOTIDE SEQUENCE [LARGE SCALE GENOMIC DNA]</scope>
</reference>
<evidence type="ECO:0000256" key="5">
    <source>
        <dbReference type="ARBA" id="ARBA00022729"/>
    </source>
</evidence>
<evidence type="ECO:0000256" key="17">
    <source>
        <dbReference type="ARBA" id="ARBA00023303"/>
    </source>
</evidence>
<dbReference type="InterPro" id="IPR001828">
    <property type="entry name" value="ANF_lig-bd_rcpt"/>
</dbReference>
<comment type="function">
    <text evidence="23">Receptor for glutamate that functions as a ligand-gated ion channel in the central nervous system and plays an important role in excitatory synaptic transmission. L-glutamate acts as an excitatory neurotransmitter at many synapses in the central nervous system.</text>
</comment>
<accession>A0AAR2J5E4</accession>
<evidence type="ECO:0000256" key="2">
    <source>
        <dbReference type="ARBA" id="ARBA00022475"/>
    </source>
</evidence>
<evidence type="ECO:0000256" key="23">
    <source>
        <dbReference type="RuleBase" id="RU367118"/>
    </source>
</evidence>